<name>A0A1I7MEV6_9MICC</name>
<proteinExistence type="predicted"/>
<dbReference type="Proteomes" id="UP000198881">
    <property type="component" value="Unassembled WGS sequence"/>
</dbReference>
<evidence type="ECO:0000313" key="3">
    <source>
        <dbReference type="Proteomes" id="UP000198881"/>
    </source>
</evidence>
<organism evidence="2 3">
    <name type="scientific">Micrococcus terreus</name>
    <dbReference type="NCBI Taxonomy" id="574650"/>
    <lineage>
        <taxon>Bacteria</taxon>
        <taxon>Bacillati</taxon>
        <taxon>Actinomycetota</taxon>
        <taxon>Actinomycetes</taxon>
        <taxon>Micrococcales</taxon>
        <taxon>Micrococcaceae</taxon>
        <taxon>Micrococcus</taxon>
    </lineage>
</organism>
<feature type="domain" description="N-acetyltransferase" evidence="1">
    <location>
        <begin position="109"/>
        <end position="254"/>
    </location>
</feature>
<keyword evidence="2" id="KW-0808">Transferase</keyword>
<dbReference type="STRING" id="574650.SAMN04487966_101379"/>
<dbReference type="SUPFAM" id="SSF55729">
    <property type="entry name" value="Acyl-CoA N-acyltransferases (Nat)"/>
    <property type="match status" value="1"/>
</dbReference>
<sequence length="254" mass="27071">MGAEATAEDLRVWSVGARTVAVGLIDDGVLRLALDLAAADDDDAAAHLACTLEDSAQDLFSDGEWLVEARGATALRRLLIASGWTDDEPWSPLALDLSVTRLPLPTRTLRVERVGLEAAEDWTSVHWSAFQGTPFTGERRDRFTSRWGTMLTGPLADRAQCLMGYDEQGQPVAVATVWSADQGRPGLIEPMGVHRDHHGHGYGTAITVAGARALQLAGASSAVVAAEDSNPAALATYRAAGFRSLGTVRDLRRG</sequence>
<dbReference type="CDD" id="cd04301">
    <property type="entry name" value="NAT_SF"/>
    <property type="match status" value="1"/>
</dbReference>
<protein>
    <submittedName>
        <fullName evidence="2">Acetyltransferase (GNAT) family protein</fullName>
    </submittedName>
</protein>
<reference evidence="2 3" key="1">
    <citation type="submission" date="2016-10" db="EMBL/GenBank/DDBJ databases">
        <authorList>
            <person name="de Groot N.N."/>
        </authorList>
    </citation>
    <scope>NUCLEOTIDE SEQUENCE [LARGE SCALE GENOMIC DNA]</scope>
    <source>
        <strain evidence="2 3">CGMCC 1.7054</strain>
    </source>
</reference>
<dbReference type="InterPro" id="IPR000182">
    <property type="entry name" value="GNAT_dom"/>
</dbReference>
<gene>
    <name evidence="2" type="ORF">SAMN04487966_101379</name>
</gene>
<evidence type="ECO:0000259" key="1">
    <source>
        <dbReference type="PROSITE" id="PS51186"/>
    </source>
</evidence>
<dbReference type="AlphaFoldDB" id="A0A1I7MEV6"/>
<accession>A0A1I7MEV6</accession>
<keyword evidence="3" id="KW-1185">Reference proteome</keyword>
<dbReference type="InterPro" id="IPR016181">
    <property type="entry name" value="Acyl_CoA_acyltransferase"/>
</dbReference>
<dbReference type="EMBL" id="FPCG01000001">
    <property type="protein sequence ID" value="SFV20448.1"/>
    <property type="molecule type" value="Genomic_DNA"/>
</dbReference>
<dbReference type="PROSITE" id="PS51186">
    <property type="entry name" value="GNAT"/>
    <property type="match status" value="1"/>
</dbReference>
<dbReference type="Gene3D" id="3.40.630.30">
    <property type="match status" value="1"/>
</dbReference>
<evidence type="ECO:0000313" key="2">
    <source>
        <dbReference type="EMBL" id="SFV20448.1"/>
    </source>
</evidence>
<dbReference type="GO" id="GO:0016747">
    <property type="term" value="F:acyltransferase activity, transferring groups other than amino-acyl groups"/>
    <property type="evidence" value="ECO:0007669"/>
    <property type="project" value="InterPro"/>
</dbReference>
<dbReference type="Pfam" id="PF00583">
    <property type="entry name" value="Acetyltransf_1"/>
    <property type="match status" value="1"/>
</dbReference>